<feature type="transmembrane region" description="Helical" evidence="2">
    <location>
        <begin position="12"/>
        <end position="31"/>
    </location>
</feature>
<name>A0A6A6VZ93_9PEZI</name>
<dbReference type="Proteomes" id="UP000799437">
    <property type="component" value="Unassembled WGS sequence"/>
</dbReference>
<dbReference type="OrthoDB" id="4104179at2759"/>
<dbReference type="PANTHER" id="PTHR47791:SF2">
    <property type="entry name" value="ENDO MANNANASE, GH76 FAMILY (EUROFUNG)"/>
    <property type="match status" value="1"/>
</dbReference>
<keyword evidence="2" id="KW-1133">Transmembrane helix</keyword>
<dbReference type="GeneID" id="54480114"/>
<sequence length="602" mass="66975">MMMILHVHLPPIRSLYPFVYFIAVAALLVVANCRHHNLLCVTTDANSCSESWSSQKSLAGRVDGQRVLDDVPHVPHRSLTPDVLDKLLSALDTLQSAFFQVWLGIWPDAIDWTSAVMGAHVSAVLYTLTRATEYTLPQLGNVENTVNRFYSQIAAFYFGQNAFALRTQAYDDMLWVVLGWLEPVKLMRTHSDRHFPHPHSWHGTQYQAAFAHRANLFWELAADGWDTTLCGGGMVWSPYLEPYKNAITNQLYITASAAMYLHFPGDDNTSPFARGNDRSRQGDKGPYDKRYLDAAVTAYAWLNNSGMTNQQGLYTDGFHIKGWNHNGSIGTAKCDKRNEQVYTYNQGVILSGLRGLWEGIGHSQYLEDGHKLVDSVIRATGWVDGAHKPSYDWKGLGRNGILEDACDSWGDCDQDAQTFKGIFFTHLAHFCEPLPREPVASGMTHSASPALALLHTQACQKYTPWLKHNAYAALRTRDDNGVFGQWWGEPDCDWEFQIYGKSTSCTIGVAVDAKGNDGHRNWGGSAKWRPLACHGDSQSNCTPHYASRARIPQRAGPVPIYSAGSKDASTTKDSNDRGRGRTVESHSGGVAVLRALFELDSL</sequence>
<dbReference type="GO" id="GO:0005975">
    <property type="term" value="P:carbohydrate metabolic process"/>
    <property type="evidence" value="ECO:0007669"/>
    <property type="project" value="InterPro"/>
</dbReference>
<feature type="compositionally biased region" description="Basic and acidic residues" evidence="1">
    <location>
        <begin position="569"/>
        <end position="584"/>
    </location>
</feature>
<dbReference type="RefSeq" id="XP_033597461.1">
    <property type="nucleotide sequence ID" value="XM_033739060.1"/>
</dbReference>
<dbReference type="Gene3D" id="1.50.10.20">
    <property type="match status" value="1"/>
</dbReference>
<evidence type="ECO:0000313" key="4">
    <source>
        <dbReference type="Proteomes" id="UP000799437"/>
    </source>
</evidence>
<keyword evidence="2" id="KW-0812">Transmembrane</keyword>
<accession>A0A6A6VZ93</accession>
<evidence type="ECO:0000313" key="3">
    <source>
        <dbReference type="EMBL" id="KAF2755010.1"/>
    </source>
</evidence>
<organism evidence="3 4">
    <name type="scientific">Pseudovirgaria hyperparasitica</name>
    <dbReference type="NCBI Taxonomy" id="470096"/>
    <lineage>
        <taxon>Eukaryota</taxon>
        <taxon>Fungi</taxon>
        <taxon>Dikarya</taxon>
        <taxon>Ascomycota</taxon>
        <taxon>Pezizomycotina</taxon>
        <taxon>Dothideomycetes</taxon>
        <taxon>Dothideomycetes incertae sedis</taxon>
        <taxon>Acrospermales</taxon>
        <taxon>Acrospermaceae</taxon>
        <taxon>Pseudovirgaria</taxon>
    </lineage>
</organism>
<dbReference type="PANTHER" id="PTHR47791">
    <property type="entry name" value="MEIOTICALLY UP-REGULATED GENE 191 PROTEIN"/>
    <property type="match status" value="1"/>
</dbReference>
<dbReference type="GO" id="GO:0016798">
    <property type="term" value="F:hydrolase activity, acting on glycosyl bonds"/>
    <property type="evidence" value="ECO:0007669"/>
    <property type="project" value="UniProtKB-KW"/>
</dbReference>
<keyword evidence="4" id="KW-1185">Reference proteome</keyword>
<dbReference type="Pfam" id="PF03663">
    <property type="entry name" value="Glyco_hydro_76"/>
    <property type="match status" value="1"/>
</dbReference>
<evidence type="ECO:0000256" key="1">
    <source>
        <dbReference type="SAM" id="MobiDB-lite"/>
    </source>
</evidence>
<keyword evidence="2" id="KW-0472">Membrane</keyword>
<proteinExistence type="predicted"/>
<reference evidence="3" key="1">
    <citation type="journal article" date="2020" name="Stud. Mycol.">
        <title>101 Dothideomycetes genomes: a test case for predicting lifestyles and emergence of pathogens.</title>
        <authorList>
            <person name="Haridas S."/>
            <person name="Albert R."/>
            <person name="Binder M."/>
            <person name="Bloem J."/>
            <person name="Labutti K."/>
            <person name="Salamov A."/>
            <person name="Andreopoulos B."/>
            <person name="Baker S."/>
            <person name="Barry K."/>
            <person name="Bills G."/>
            <person name="Bluhm B."/>
            <person name="Cannon C."/>
            <person name="Castanera R."/>
            <person name="Culley D."/>
            <person name="Daum C."/>
            <person name="Ezra D."/>
            <person name="Gonzalez J."/>
            <person name="Henrissat B."/>
            <person name="Kuo A."/>
            <person name="Liang C."/>
            <person name="Lipzen A."/>
            <person name="Lutzoni F."/>
            <person name="Magnuson J."/>
            <person name="Mondo S."/>
            <person name="Nolan M."/>
            <person name="Ohm R."/>
            <person name="Pangilinan J."/>
            <person name="Park H.-J."/>
            <person name="Ramirez L."/>
            <person name="Alfaro M."/>
            <person name="Sun H."/>
            <person name="Tritt A."/>
            <person name="Yoshinaga Y."/>
            <person name="Zwiers L.-H."/>
            <person name="Turgeon B."/>
            <person name="Goodwin S."/>
            <person name="Spatafora J."/>
            <person name="Crous P."/>
            <person name="Grigoriev I."/>
        </authorList>
    </citation>
    <scope>NUCLEOTIDE SEQUENCE</scope>
    <source>
        <strain evidence="3">CBS 121739</strain>
    </source>
</reference>
<evidence type="ECO:0000256" key="2">
    <source>
        <dbReference type="SAM" id="Phobius"/>
    </source>
</evidence>
<dbReference type="InterPro" id="IPR005198">
    <property type="entry name" value="Glyco_hydro_76"/>
</dbReference>
<gene>
    <name evidence="3" type="ORF">EJ05DRAFT_118926</name>
</gene>
<dbReference type="SUPFAM" id="SSF48208">
    <property type="entry name" value="Six-hairpin glycosidases"/>
    <property type="match status" value="1"/>
</dbReference>
<dbReference type="InterPro" id="IPR008928">
    <property type="entry name" value="6-hairpin_glycosidase_sf"/>
</dbReference>
<protein>
    <submittedName>
        <fullName evidence="3">Six-hairpin glycosidase</fullName>
    </submittedName>
</protein>
<dbReference type="AlphaFoldDB" id="A0A6A6VZ93"/>
<dbReference type="EMBL" id="ML996578">
    <property type="protein sequence ID" value="KAF2755010.1"/>
    <property type="molecule type" value="Genomic_DNA"/>
</dbReference>
<keyword evidence="3" id="KW-0326">Glycosidase</keyword>
<feature type="region of interest" description="Disordered" evidence="1">
    <location>
        <begin position="556"/>
        <end position="585"/>
    </location>
</feature>
<keyword evidence="3" id="KW-0378">Hydrolase</keyword>
<dbReference type="InterPro" id="IPR053169">
    <property type="entry name" value="MUG_Protein"/>
</dbReference>